<accession>A0ACC2LUT3</accession>
<proteinExistence type="predicted"/>
<evidence type="ECO:0000313" key="1">
    <source>
        <dbReference type="EMBL" id="KAJ8636816.1"/>
    </source>
</evidence>
<dbReference type="EMBL" id="CM056811">
    <property type="protein sequence ID" value="KAJ8636816.1"/>
    <property type="molecule type" value="Genomic_DNA"/>
</dbReference>
<sequence>MAPNQQVSAISFAAFYAIWNLFSGFIIPRPLCCSDDTLPDRFNVGRWDLVAYLPHPMRRMKFLWGDDAEVFKPERWLNNDVVFQPESPLKFTAFQDEVEDNFAIVFVAMGVNMETAQFFKRDFEENGSMERVALFLNLDLNPSIVGNGIAGTGQMEKIKVPDLPVSLAAGSLTECEDRYMNAIQTNAHHLLRYVANAVVVNKRRRNMPKELIKVIQQEQYSYKDPIAEFLECLYVNYDFDGTQTNMHEREEHYNALVSFGDADYDYQLSKLVSNSNDD</sequence>
<name>A0ACC2LUT3_PERAE</name>
<reference evidence="1 2" key="1">
    <citation type="journal article" date="2022" name="Hortic Res">
        <title>A haplotype resolved chromosomal level avocado genome allows analysis of novel avocado genes.</title>
        <authorList>
            <person name="Nath O."/>
            <person name="Fletcher S.J."/>
            <person name="Hayward A."/>
            <person name="Shaw L.M."/>
            <person name="Masouleh A.K."/>
            <person name="Furtado A."/>
            <person name="Henry R.J."/>
            <person name="Mitter N."/>
        </authorList>
    </citation>
    <scope>NUCLEOTIDE SEQUENCE [LARGE SCALE GENOMIC DNA]</scope>
    <source>
        <strain evidence="2">cv. Hass</strain>
    </source>
</reference>
<protein>
    <submittedName>
        <fullName evidence="1">Uncharacterized protein</fullName>
    </submittedName>
</protein>
<dbReference type="Proteomes" id="UP001234297">
    <property type="component" value="Chromosome 3"/>
</dbReference>
<organism evidence="1 2">
    <name type="scientific">Persea americana</name>
    <name type="common">Avocado</name>
    <dbReference type="NCBI Taxonomy" id="3435"/>
    <lineage>
        <taxon>Eukaryota</taxon>
        <taxon>Viridiplantae</taxon>
        <taxon>Streptophyta</taxon>
        <taxon>Embryophyta</taxon>
        <taxon>Tracheophyta</taxon>
        <taxon>Spermatophyta</taxon>
        <taxon>Magnoliopsida</taxon>
        <taxon>Magnoliidae</taxon>
        <taxon>Laurales</taxon>
        <taxon>Lauraceae</taxon>
        <taxon>Persea</taxon>
    </lineage>
</organism>
<keyword evidence="2" id="KW-1185">Reference proteome</keyword>
<evidence type="ECO:0000313" key="2">
    <source>
        <dbReference type="Proteomes" id="UP001234297"/>
    </source>
</evidence>
<comment type="caution">
    <text evidence="1">The sequence shown here is derived from an EMBL/GenBank/DDBJ whole genome shotgun (WGS) entry which is preliminary data.</text>
</comment>
<gene>
    <name evidence="1" type="ORF">MRB53_011083</name>
</gene>